<dbReference type="Proteomes" id="UP001501175">
    <property type="component" value="Unassembled WGS sequence"/>
</dbReference>
<evidence type="ECO:0000313" key="2">
    <source>
        <dbReference type="Proteomes" id="UP001501175"/>
    </source>
</evidence>
<sequence>MFQPLNDEIAYTDTTKPVKPVVLAQQKGLSIQFLVSPDLTTIGLKDFERPGTNVGMLLQYRLSNRWSVQTGVLRSVKFYQASVEEYEFPGYYHWSVMPESVAGRCNMLDVPINIRYDFILRRHPAKPEIKSRWFVSSGATSYIMLRETYDYVYANPNDYRIKYRKWDGKTGTYTLSNLNLSLGYENHISRRLSWQVEPFVKVSLKPVGYFKAHLLSTGAFLSVRYRL</sequence>
<dbReference type="EMBL" id="BAABHD010000083">
    <property type="protein sequence ID" value="GAA4468887.1"/>
    <property type="molecule type" value="Genomic_DNA"/>
</dbReference>
<protein>
    <recommendedName>
        <fullName evidence="3">Outer membrane protein beta-barrel domain-containing protein</fullName>
    </recommendedName>
</protein>
<gene>
    <name evidence="1" type="ORF">GCM10023189_54980</name>
</gene>
<comment type="caution">
    <text evidence="1">The sequence shown here is derived from an EMBL/GenBank/DDBJ whole genome shotgun (WGS) entry which is preliminary data.</text>
</comment>
<name>A0ABP8NNT5_9BACT</name>
<proteinExistence type="predicted"/>
<keyword evidence="2" id="KW-1185">Reference proteome</keyword>
<evidence type="ECO:0008006" key="3">
    <source>
        <dbReference type="Google" id="ProtNLM"/>
    </source>
</evidence>
<evidence type="ECO:0000313" key="1">
    <source>
        <dbReference type="EMBL" id="GAA4468887.1"/>
    </source>
</evidence>
<reference evidence="2" key="1">
    <citation type="journal article" date="2019" name="Int. J. Syst. Evol. Microbiol.">
        <title>The Global Catalogue of Microorganisms (GCM) 10K type strain sequencing project: providing services to taxonomists for standard genome sequencing and annotation.</title>
        <authorList>
            <consortium name="The Broad Institute Genomics Platform"/>
            <consortium name="The Broad Institute Genome Sequencing Center for Infectious Disease"/>
            <person name="Wu L."/>
            <person name="Ma J."/>
        </authorList>
    </citation>
    <scope>NUCLEOTIDE SEQUENCE [LARGE SCALE GENOMIC DNA]</scope>
    <source>
        <strain evidence="2">JCM 17927</strain>
    </source>
</reference>
<organism evidence="1 2">
    <name type="scientific">Nibrella saemangeumensis</name>
    <dbReference type="NCBI Taxonomy" id="1084526"/>
    <lineage>
        <taxon>Bacteria</taxon>
        <taxon>Pseudomonadati</taxon>
        <taxon>Bacteroidota</taxon>
        <taxon>Cytophagia</taxon>
        <taxon>Cytophagales</taxon>
        <taxon>Spirosomataceae</taxon>
        <taxon>Nibrella</taxon>
    </lineage>
</organism>
<accession>A0ABP8NNT5</accession>